<gene>
    <name evidence="2" type="ORF">IC63_02285</name>
</gene>
<dbReference type="EMBL" id="JRKS01000003">
    <property type="protein sequence ID" value="KGJ09301.1"/>
    <property type="molecule type" value="Genomic_DNA"/>
</dbReference>
<feature type="transmembrane region" description="Helical" evidence="1">
    <location>
        <begin position="46"/>
        <end position="64"/>
    </location>
</feature>
<reference evidence="2 3" key="2">
    <citation type="submission" date="2014-10" db="EMBL/GenBank/DDBJ databases">
        <title>Paracoccus sanguinis sp. nov., isolated from clinical specimens of New York State patients.</title>
        <authorList>
            <person name="Mingle L.A."/>
            <person name="Cole J.A."/>
            <person name="Lapierre P."/>
            <person name="Musser K.A."/>
        </authorList>
    </citation>
    <scope>NUCLEOTIDE SEQUENCE [LARGE SCALE GENOMIC DNA]</scope>
    <source>
        <strain evidence="2 3">HAMBI 3106</strain>
    </source>
</reference>
<evidence type="ECO:0000313" key="3">
    <source>
        <dbReference type="Proteomes" id="UP000029917"/>
    </source>
</evidence>
<name>A0A099FGD0_9RHOB</name>
<reference evidence="2 3" key="1">
    <citation type="submission" date="2014-09" db="EMBL/GenBank/DDBJ databases">
        <authorList>
            <person name="McGinnis J.M."/>
            <person name="Wolfgang W.J."/>
        </authorList>
    </citation>
    <scope>NUCLEOTIDE SEQUENCE [LARGE SCALE GENOMIC DNA]</scope>
    <source>
        <strain evidence="2 3">HAMBI 3106</strain>
    </source>
</reference>
<keyword evidence="1" id="KW-0812">Transmembrane</keyword>
<protein>
    <submittedName>
        <fullName evidence="2">Uncharacterized protein</fullName>
    </submittedName>
</protein>
<feature type="transmembrane region" description="Helical" evidence="1">
    <location>
        <begin position="15"/>
        <end position="34"/>
    </location>
</feature>
<dbReference type="AlphaFoldDB" id="A0A099FGD0"/>
<comment type="caution">
    <text evidence="2">The sequence shown here is derived from an EMBL/GenBank/DDBJ whole genome shotgun (WGS) entry which is preliminary data.</text>
</comment>
<dbReference type="RefSeq" id="WP_036716514.1">
    <property type="nucleotide sequence ID" value="NZ_JRKS01000003.1"/>
</dbReference>
<sequence length="65" mass="6864">MRGTWPFPVDQTDPGVQAAAWLVLALGVGGLFFAQSLRMKDNRDGAFAVTLVAGVLVLMAASVMQ</sequence>
<evidence type="ECO:0000313" key="2">
    <source>
        <dbReference type="EMBL" id="KGJ09301.1"/>
    </source>
</evidence>
<proteinExistence type="predicted"/>
<organism evidence="2 3">
    <name type="scientific">Paracoccus sphaerophysae</name>
    <dbReference type="NCBI Taxonomy" id="690417"/>
    <lineage>
        <taxon>Bacteria</taxon>
        <taxon>Pseudomonadati</taxon>
        <taxon>Pseudomonadota</taxon>
        <taxon>Alphaproteobacteria</taxon>
        <taxon>Rhodobacterales</taxon>
        <taxon>Paracoccaceae</taxon>
        <taxon>Paracoccus</taxon>
    </lineage>
</organism>
<keyword evidence="3" id="KW-1185">Reference proteome</keyword>
<evidence type="ECO:0000256" key="1">
    <source>
        <dbReference type="SAM" id="Phobius"/>
    </source>
</evidence>
<keyword evidence="1" id="KW-0472">Membrane</keyword>
<keyword evidence="1" id="KW-1133">Transmembrane helix</keyword>
<dbReference type="Proteomes" id="UP000029917">
    <property type="component" value="Unassembled WGS sequence"/>
</dbReference>
<accession>A0A099FGD0</accession>